<dbReference type="Proteomes" id="UP001279734">
    <property type="component" value="Unassembled WGS sequence"/>
</dbReference>
<sequence length="123" mass="13406">MGTYPCAATRELTFLVVDLSSVYNAILGRPFLTSFGAVTSIPHLKVTPVALDHPDEDLDLRDEALLQQAQSGEATEAIPLNPAELEKCVYVDSSLSPGDRDRLITFLKINSNMFSWVPADILG</sequence>
<dbReference type="AlphaFoldDB" id="A0AAD3SCJ1"/>
<gene>
    <name evidence="1" type="ORF">Nepgr_010398</name>
</gene>
<evidence type="ECO:0000313" key="1">
    <source>
        <dbReference type="EMBL" id="GMH08558.1"/>
    </source>
</evidence>
<accession>A0AAD3SCJ1</accession>
<keyword evidence="2" id="KW-1185">Reference proteome</keyword>
<evidence type="ECO:0000313" key="2">
    <source>
        <dbReference type="Proteomes" id="UP001279734"/>
    </source>
</evidence>
<proteinExistence type="predicted"/>
<organism evidence="1 2">
    <name type="scientific">Nepenthes gracilis</name>
    <name type="common">Slender pitcher plant</name>
    <dbReference type="NCBI Taxonomy" id="150966"/>
    <lineage>
        <taxon>Eukaryota</taxon>
        <taxon>Viridiplantae</taxon>
        <taxon>Streptophyta</taxon>
        <taxon>Embryophyta</taxon>
        <taxon>Tracheophyta</taxon>
        <taxon>Spermatophyta</taxon>
        <taxon>Magnoliopsida</taxon>
        <taxon>eudicotyledons</taxon>
        <taxon>Gunneridae</taxon>
        <taxon>Pentapetalae</taxon>
        <taxon>Caryophyllales</taxon>
        <taxon>Nepenthaceae</taxon>
        <taxon>Nepenthes</taxon>
    </lineage>
</organism>
<comment type="caution">
    <text evidence="1">The sequence shown here is derived from an EMBL/GenBank/DDBJ whole genome shotgun (WGS) entry which is preliminary data.</text>
</comment>
<dbReference type="EMBL" id="BSYO01000008">
    <property type="protein sequence ID" value="GMH08558.1"/>
    <property type="molecule type" value="Genomic_DNA"/>
</dbReference>
<reference evidence="1" key="1">
    <citation type="submission" date="2023-05" db="EMBL/GenBank/DDBJ databases">
        <title>Nepenthes gracilis genome sequencing.</title>
        <authorList>
            <person name="Fukushima K."/>
        </authorList>
    </citation>
    <scope>NUCLEOTIDE SEQUENCE</scope>
    <source>
        <strain evidence="1">SING2019-196</strain>
    </source>
</reference>
<name>A0AAD3SCJ1_NEPGR</name>
<protein>
    <submittedName>
        <fullName evidence="1">Uncharacterized protein</fullName>
    </submittedName>
</protein>